<dbReference type="Proteomes" id="UP000199382">
    <property type="component" value="Unassembled WGS sequence"/>
</dbReference>
<keyword evidence="2" id="KW-1185">Reference proteome</keyword>
<evidence type="ECO:0008006" key="3">
    <source>
        <dbReference type="Google" id="ProtNLM"/>
    </source>
</evidence>
<reference evidence="1 2" key="1">
    <citation type="submission" date="2016-10" db="EMBL/GenBank/DDBJ databases">
        <authorList>
            <person name="de Groot N.N."/>
        </authorList>
    </citation>
    <scope>NUCLEOTIDE SEQUENCE [LARGE SCALE GENOMIC DNA]</scope>
    <source>
        <strain evidence="1 2">DSM 25294</strain>
    </source>
</reference>
<dbReference type="EMBL" id="FNEK01000018">
    <property type="protein sequence ID" value="SDJ49859.1"/>
    <property type="molecule type" value="Genomic_DNA"/>
</dbReference>
<sequence>MVEKANARKPIPVYQVLLAPLRGLWEMMVAGRRHESRIEAIEALSCLSDDELDARGMTRADILPHVYRDHFKWSVEGRDSKQREIPAG</sequence>
<name>A0A1G8U816_9RHOB</name>
<dbReference type="STRING" id="571298.SAMN04488026_101878"/>
<dbReference type="AlphaFoldDB" id="A0A1G8U816"/>
<evidence type="ECO:0000313" key="1">
    <source>
        <dbReference type="EMBL" id="SDJ49859.1"/>
    </source>
</evidence>
<protein>
    <recommendedName>
        <fullName evidence="3">DUF1127 domain-containing protein</fullName>
    </recommendedName>
</protein>
<dbReference type="RefSeq" id="WP_093155171.1">
    <property type="nucleotide sequence ID" value="NZ_FNEK01000018.1"/>
</dbReference>
<gene>
    <name evidence="1" type="ORF">SAMN04488026_101878</name>
</gene>
<proteinExistence type="predicted"/>
<dbReference type="OrthoDB" id="7867799at2"/>
<organism evidence="1 2">
    <name type="scientific">Aliiruegeria lutimaris</name>
    <dbReference type="NCBI Taxonomy" id="571298"/>
    <lineage>
        <taxon>Bacteria</taxon>
        <taxon>Pseudomonadati</taxon>
        <taxon>Pseudomonadota</taxon>
        <taxon>Alphaproteobacteria</taxon>
        <taxon>Rhodobacterales</taxon>
        <taxon>Roseobacteraceae</taxon>
        <taxon>Aliiruegeria</taxon>
    </lineage>
</organism>
<accession>A0A1G8U816</accession>
<evidence type="ECO:0000313" key="2">
    <source>
        <dbReference type="Proteomes" id="UP000199382"/>
    </source>
</evidence>